<dbReference type="PANTHER" id="PTHR33442:SF1">
    <property type="entry name" value="TRANS-3-HYDROXY-L-PROLINE DEHYDRATASE"/>
    <property type="match status" value="1"/>
</dbReference>
<evidence type="ECO:0000256" key="2">
    <source>
        <dbReference type="SAM" id="MobiDB-lite"/>
    </source>
</evidence>
<dbReference type="Proteomes" id="UP001623290">
    <property type="component" value="Plasmid unnamed3"/>
</dbReference>
<dbReference type="Pfam" id="PF05544">
    <property type="entry name" value="Pro_racemase"/>
    <property type="match status" value="1"/>
</dbReference>
<dbReference type="EMBL" id="CP135446">
    <property type="protein sequence ID" value="WRY35915.1"/>
    <property type="molecule type" value="Genomic_DNA"/>
</dbReference>
<evidence type="ECO:0000256" key="1">
    <source>
        <dbReference type="ARBA" id="ARBA00007529"/>
    </source>
</evidence>
<geneLocation type="plasmid" evidence="3 4">
    <name>unnamed3</name>
</geneLocation>
<keyword evidence="3" id="KW-0614">Plasmid</keyword>
<accession>A0ABZ1E4G0</accession>
<organism evidence="3 4">
    <name type="scientific">Thioclava litoralis</name>
    <dbReference type="NCBI Taxonomy" id="3076557"/>
    <lineage>
        <taxon>Bacteria</taxon>
        <taxon>Pseudomonadati</taxon>
        <taxon>Pseudomonadota</taxon>
        <taxon>Alphaproteobacteria</taxon>
        <taxon>Rhodobacterales</taxon>
        <taxon>Paracoccaceae</taxon>
        <taxon>Thioclava</taxon>
    </lineage>
</organism>
<evidence type="ECO:0000313" key="3">
    <source>
        <dbReference type="EMBL" id="WRY35915.1"/>
    </source>
</evidence>
<reference evidence="3 4" key="1">
    <citation type="submission" date="2023-09" db="EMBL/GenBank/DDBJ databases">
        <title>Thioclava shenzhenensis sp. nov., a multidrug resistant bacteria-antagonizing species isolated from coastal seawater.</title>
        <authorList>
            <person name="Long M."/>
        </authorList>
    </citation>
    <scope>NUCLEOTIDE SEQUENCE [LARGE SCALE GENOMIC DNA]</scope>
    <source>
        <strain evidence="3 4">FTW29</strain>
        <plasmid evidence="3 4">unnamed3</plasmid>
    </source>
</reference>
<evidence type="ECO:0000313" key="4">
    <source>
        <dbReference type="Proteomes" id="UP001623290"/>
    </source>
</evidence>
<protein>
    <submittedName>
        <fullName evidence="3">Proline racemase family protein</fullName>
    </submittedName>
</protein>
<proteinExistence type="inferred from homology"/>
<name>A0ABZ1E4G0_9RHOB</name>
<dbReference type="SUPFAM" id="SSF54506">
    <property type="entry name" value="Diaminopimelate epimerase-like"/>
    <property type="match status" value="1"/>
</dbReference>
<keyword evidence="4" id="KW-1185">Reference proteome</keyword>
<dbReference type="InterPro" id="IPR008794">
    <property type="entry name" value="Pro_racemase_fam"/>
</dbReference>
<dbReference type="RefSeq" id="WP_330628241.1">
    <property type="nucleotide sequence ID" value="NZ_CP135446.1"/>
</dbReference>
<comment type="similarity">
    <text evidence="1">Belongs to the proline racemase family.</text>
</comment>
<sequence length="335" mass="34866">MHVIDSHTVGEPTRVILAGGPDLGTGPLGERAALLARQHRGFLEGVIGEPRGQVAMVCALLVEPVDPSCVTGVIYFDADAVLGMCGHGTIGLAVTLAHLGRIGPGRHRIETPAGVVTVVLHDAHTVTLTNIESRRVARDVSVEIAGYGTVSGHVAYGGNWFYIVDPSPEPVRPDNLRALTDLGVALRETLNAQAGNAQAGNAQDGNGWVIDHVILHGPSDRPGLHSRNFVLCPDGAYDRSPCGTGSSARLACLAADGLLAAGQEIVQESVIGSPYRLSYQWGPTGGVIPSITGQAFIMAETRLVFDPADPFVNGIPSFHSRSGPTGAPRPAQTGA</sequence>
<gene>
    <name evidence="3" type="ORF">RPE78_18155</name>
</gene>
<dbReference type="SFLD" id="SFLDS00028">
    <property type="entry name" value="Proline_Racemase"/>
    <property type="match status" value="1"/>
</dbReference>
<feature type="region of interest" description="Disordered" evidence="2">
    <location>
        <begin position="315"/>
        <end position="335"/>
    </location>
</feature>
<dbReference type="PIRSF" id="PIRSF029792">
    <property type="entry name" value="Pro_racemase"/>
    <property type="match status" value="1"/>
</dbReference>
<dbReference type="Gene3D" id="3.10.310.10">
    <property type="entry name" value="Diaminopimelate Epimerase, Chain A, domain 1"/>
    <property type="match status" value="2"/>
</dbReference>
<dbReference type="PANTHER" id="PTHR33442">
    <property type="entry name" value="TRANS-3-HYDROXY-L-PROLINE DEHYDRATASE"/>
    <property type="match status" value="1"/>
</dbReference>